<proteinExistence type="predicted"/>
<accession>A0ABQ4BMT5</accession>
<dbReference type="RefSeq" id="WP_203829756.1">
    <property type="nucleotide sequence ID" value="NZ_BAAATY010000045.1"/>
</dbReference>
<sequence>MLLKWVICEVGDAARFTAGQSGWGSLRRWPGFLGQAGGWSTRVPGRAHLLGCWRDRADYGAFMAAGHDRIAAGQAGSYHGIEVRLCDDARSVGRSIPEAFAAAEVVRFAHGPAHHHTAYFVRNEQSTSDDRLVWQSTDPDPSGPGDDVFALVPEWTVVPRAD</sequence>
<evidence type="ECO:0000313" key="3">
    <source>
        <dbReference type="Proteomes" id="UP000624709"/>
    </source>
</evidence>
<evidence type="ECO:0000259" key="1">
    <source>
        <dbReference type="Pfam" id="PF16291"/>
    </source>
</evidence>
<dbReference type="EMBL" id="BOMS01000136">
    <property type="protein sequence ID" value="GIE71989.1"/>
    <property type="molecule type" value="Genomic_DNA"/>
</dbReference>
<comment type="caution">
    <text evidence="2">The sequence shown here is derived from an EMBL/GenBank/DDBJ whole genome shotgun (WGS) entry which is preliminary data.</text>
</comment>
<dbReference type="Proteomes" id="UP000624709">
    <property type="component" value="Unassembled WGS sequence"/>
</dbReference>
<name>A0ABQ4BMT5_9ACTN</name>
<keyword evidence="3" id="KW-1185">Reference proteome</keyword>
<gene>
    <name evidence="2" type="ORF">Apa02nite_080970</name>
</gene>
<evidence type="ECO:0000313" key="2">
    <source>
        <dbReference type="EMBL" id="GIE71989.1"/>
    </source>
</evidence>
<organism evidence="2 3">
    <name type="scientific">Actinoplanes palleronii</name>
    <dbReference type="NCBI Taxonomy" id="113570"/>
    <lineage>
        <taxon>Bacteria</taxon>
        <taxon>Bacillati</taxon>
        <taxon>Actinomycetota</taxon>
        <taxon>Actinomycetes</taxon>
        <taxon>Micromonosporales</taxon>
        <taxon>Micromonosporaceae</taxon>
        <taxon>Actinoplanes</taxon>
    </lineage>
</organism>
<dbReference type="InterPro" id="IPR032555">
    <property type="entry name" value="DUF4937"/>
</dbReference>
<protein>
    <recommendedName>
        <fullName evidence="1">DUF4937 domain-containing protein</fullName>
    </recommendedName>
</protein>
<reference evidence="2 3" key="1">
    <citation type="submission" date="2021-01" db="EMBL/GenBank/DDBJ databases">
        <title>Whole genome shotgun sequence of Actinoplanes palleronii NBRC 14916.</title>
        <authorList>
            <person name="Komaki H."/>
            <person name="Tamura T."/>
        </authorList>
    </citation>
    <scope>NUCLEOTIDE SEQUENCE [LARGE SCALE GENOMIC DNA]</scope>
    <source>
        <strain evidence="2 3">NBRC 14916</strain>
    </source>
</reference>
<feature type="domain" description="DUF4937" evidence="1">
    <location>
        <begin position="2"/>
        <end position="85"/>
    </location>
</feature>
<dbReference type="Pfam" id="PF16291">
    <property type="entry name" value="DUF4937"/>
    <property type="match status" value="1"/>
</dbReference>